<accession>A0A346JEU9</accession>
<evidence type="ECO:0000256" key="8">
    <source>
        <dbReference type="PIRNR" id="PIRNR003947"/>
    </source>
</evidence>
<reference evidence="9" key="1">
    <citation type="submission" date="2018-06" db="EMBL/GenBank/DDBJ databases">
        <title>Genomic Characterization of Bunyamwera and Simbu Serogroup Bunyaviruses.</title>
        <authorList>
            <person name="Layton M."/>
            <person name="Bergren N."/>
            <person name="Lee J."/>
            <person name="Russell B."/>
            <person name="Stenglein M."/>
            <person name="Kading R."/>
        </authorList>
    </citation>
    <scope>NUCLEOTIDE SEQUENCE</scope>
    <source>
        <strain evidence="9">TRVL 8900</strain>
    </source>
</reference>
<evidence type="ECO:0000256" key="2">
    <source>
        <dbReference type="ARBA" id="ARBA00014389"/>
    </source>
</evidence>
<organism evidence="9">
    <name type="scientific">Kairi virus</name>
    <dbReference type="NCBI Taxonomy" id="80939"/>
    <lineage>
        <taxon>Viruses</taxon>
        <taxon>Riboviria</taxon>
        <taxon>Orthornavirae</taxon>
        <taxon>Negarnaviricota</taxon>
        <taxon>Polyploviricotina</taxon>
        <taxon>Bunyaviricetes</taxon>
        <taxon>Elliovirales</taxon>
        <taxon>Peribunyaviridae</taxon>
        <taxon>Orthobunyavirus</taxon>
        <taxon>Orthobunyavirus insulae</taxon>
    </lineage>
</organism>
<comment type="subcellular location">
    <subcellularLocation>
        <location evidence="8">Virion</location>
    </subcellularLocation>
    <text evidence="8">Located inside the virion, complexed with the viral RNA.</text>
</comment>
<evidence type="ECO:0000256" key="3">
    <source>
        <dbReference type="ARBA" id="ARBA00022844"/>
    </source>
</evidence>
<evidence type="ECO:0000256" key="7">
    <source>
        <dbReference type="ARBA" id="ARBA00033344"/>
    </source>
</evidence>
<dbReference type="GO" id="GO:0003723">
    <property type="term" value="F:RNA binding"/>
    <property type="evidence" value="ECO:0007669"/>
    <property type="project" value="UniProtKB-UniRule"/>
</dbReference>
<evidence type="ECO:0000256" key="6">
    <source>
        <dbReference type="ARBA" id="ARBA00023274"/>
    </source>
</evidence>
<comment type="similarity">
    <text evidence="1 8">Belongs to the orthobunyavirus nucleocapsid protein family.</text>
</comment>
<dbReference type="PIRSF" id="PIRSF003947">
    <property type="entry name" value="N_OrthobunV"/>
    <property type="match status" value="1"/>
</dbReference>
<keyword evidence="6 8" id="KW-0687">Ribonucleoprotein</keyword>
<dbReference type="Gene3D" id="1.20.142.20">
    <property type="match status" value="1"/>
</dbReference>
<dbReference type="Gene3D" id="1.10.472.180">
    <property type="entry name" value="Bunyavirus nucleocapsid (N) protein, C-terminal domain"/>
    <property type="match status" value="1"/>
</dbReference>
<evidence type="ECO:0000313" key="9">
    <source>
        <dbReference type="EMBL" id="AXP32024.1"/>
    </source>
</evidence>
<dbReference type="Pfam" id="PF00952">
    <property type="entry name" value="Bunya_nucleocap"/>
    <property type="match status" value="1"/>
</dbReference>
<sequence>MMSEIEFHDVTANTSSTFDPEAGYAAFKRRHTTGLNYDHIRIFFLNGKKAKDTLSKRSETTITLNFGGWKIPVVNTHFLENRNMSVPDDGLTLHRVSGYLARYLLDRVYSAGEPEKLKIKTTIINPIAASHGITWDDGEEVYLSFFPGSEMYLTTFKFYPLAIGIYKVQRKLMDPKYLEKTMRQRYMNLDASQWTQKHFSDVNSALTVVSGLGWKKANVSIAARDFLNKFGINI</sequence>
<evidence type="ECO:0000256" key="5">
    <source>
        <dbReference type="ARBA" id="ARBA00023086"/>
    </source>
</evidence>
<dbReference type="InterPro" id="IPR001784">
    <property type="entry name" value="Bunya_nucleocap"/>
</dbReference>
<name>A0A346JEU9_9VIRU</name>
<proteinExistence type="inferred from homology"/>
<evidence type="ECO:0000256" key="1">
    <source>
        <dbReference type="ARBA" id="ARBA00006516"/>
    </source>
</evidence>
<protein>
    <recommendedName>
        <fullName evidence="2 8">Nucleoprotein</fullName>
    </recommendedName>
    <alternativeName>
        <fullName evidence="7 8">Nucleocapsid protein</fullName>
    </alternativeName>
</protein>
<dbReference type="GO" id="GO:0019013">
    <property type="term" value="C:viral nucleocapsid"/>
    <property type="evidence" value="ECO:0007669"/>
    <property type="project" value="UniProtKB-UniRule"/>
</dbReference>
<dbReference type="EMBL" id="MH484302">
    <property type="protein sequence ID" value="AXP32024.1"/>
    <property type="molecule type" value="Viral_cRNA"/>
</dbReference>
<evidence type="ECO:0000256" key="4">
    <source>
        <dbReference type="ARBA" id="ARBA00022884"/>
    </source>
</evidence>
<keyword evidence="3 8" id="KW-0946">Virion</keyword>
<keyword evidence="4 8" id="KW-0694">RNA-binding</keyword>
<dbReference type="GO" id="GO:1990904">
    <property type="term" value="C:ribonucleoprotein complex"/>
    <property type="evidence" value="ECO:0007669"/>
    <property type="project" value="UniProtKB-KW"/>
</dbReference>
<keyword evidence="5 8" id="KW-0543">Viral nucleoprotein</keyword>
<dbReference type="InterPro" id="IPR043011">
    <property type="entry name" value="Bunya_nucleocap_C"/>
</dbReference>
<dbReference type="InterPro" id="IPR043012">
    <property type="entry name" value="Bunya_nucleocap_N"/>
</dbReference>